<evidence type="ECO:0000313" key="4">
    <source>
        <dbReference type="Proteomes" id="UP000199400"/>
    </source>
</evidence>
<dbReference type="SUPFAM" id="SSF53800">
    <property type="entry name" value="Chelatase"/>
    <property type="match status" value="1"/>
</dbReference>
<dbReference type="GO" id="GO:0016829">
    <property type="term" value="F:lyase activity"/>
    <property type="evidence" value="ECO:0007669"/>
    <property type="project" value="UniProtKB-KW"/>
</dbReference>
<sequence>MSASAPAQALALLAHGSPDPDWLRPVEQIAARLRVLAPALTVAIATLEHGPALGDVIARLGESGVRRVVVVPVFLSGGGRHLKRDVPELVARIQRDHASLEIALSGDALATDPDVLDALAAAALRRVALSSPA</sequence>
<keyword evidence="1" id="KW-0479">Metal-binding</keyword>
<reference evidence="4" key="1">
    <citation type="submission" date="2016-10" db="EMBL/GenBank/DDBJ databases">
        <authorList>
            <person name="Varghese N."/>
            <person name="Submissions S."/>
        </authorList>
    </citation>
    <scope>NUCLEOTIDE SEQUENCE [LARGE SCALE GENOMIC DNA]</scope>
    <source>
        <strain evidence="4">ATCC 25963</strain>
    </source>
</reference>
<dbReference type="GO" id="GO:0046872">
    <property type="term" value="F:metal ion binding"/>
    <property type="evidence" value="ECO:0007669"/>
    <property type="project" value="UniProtKB-KW"/>
</dbReference>
<keyword evidence="2" id="KW-0456">Lyase</keyword>
<evidence type="ECO:0000256" key="2">
    <source>
        <dbReference type="ARBA" id="ARBA00023239"/>
    </source>
</evidence>
<dbReference type="PANTHER" id="PTHR33542">
    <property type="entry name" value="SIROHYDROCHLORIN FERROCHELATASE, CHLOROPLASTIC"/>
    <property type="match status" value="1"/>
</dbReference>
<dbReference type="STRING" id="54.SAMN02745121_03664"/>
<dbReference type="CDD" id="cd03416">
    <property type="entry name" value="CbiX_SirB_N"/>
    <property type="match status" value="1"/>
</dbReference>
<dbReference type="OrthoDB" id="9797895at2"/>
<organism evidence="3 4">
    <name type="scientific">Nannocystis exedens</name>
    <dbReference type="NCBI Taxonomy" id="54"/>
    <lineage>
        <taxon>Bacteria</taxon>
        <taxon>Pseudomonadati</taxon>
        <taxon>Myxococcota</taxon>
        <taxon>Polyangia</taxon>
        <taxon>Nannocystales</taxon>
        <taxon>Nannocystaceae</taxon>
        <taxon>Nannocystis</taxon>
    </lineage>
</organism>
<keyword evidence="4" id="KW-1185">Reference proteome</keyword>
<proteinExistence type="predicted"/>
<evidence type="ECO:0000313" key="3">
    <source>
        <dbReference type="EMBL" id="SFE27444.1"/>
    </source>
</evidence>
<dbReference type="InterPro" id="IPR050963">
    <property type="entry name" value="Sirohydro_Cobaltochel/CbiX"/>
</dbReference>
<dbReference type="AlphaFoldDB" id="A0A1I1Z6F8"/>
<dbReference type="PANTHER" id="PTHR33542:SF5">
    <property type="entry name" value="FERROCHELATASE CHE1"/>
    <property type="match status" value="1"/>
</dbReference>
<dbReference type="Gene3D" id="3.40.50.1400">
    <property type="match status" value="1"/>
</dbReference>
<protein>
    <submittedName>
        <fullName evidence="3">CbiX protein</fullName>
    </submittedName>
</protein>
<dbReference type="Proteomes" id="UP000199400">
    <property type="component" value="Unassembled WGS sequence"/>
</dbReference>
<evidence type="ECO:0000256" key="1">
    <source>
        <dbReference type="ARBA" id="ARBA00022723"/>
    </source>
</evidence>
<dbReference type="RefSeq" id="WP_096332794.1">
    <property type="nucleotide sequence ID" value="NZ_FOMX01000011.1"/>
</dbReference>
<dbReference type="EMBL" id="FOMX01000011">
    <property type="protein sequence ID" value="SFE27444.1"/>
    <property type="molecule type" value="Genomic_DNA"/>
</dbReference>
<dbReference type="InterPro" id="IPR002762">
    <property type="entry name" value="CbiX-like"/>
</dbReference>
<gene>
    <name evidence="3" type="ORF">SAMN02745121_03664</name>
</gene>
<name>A0A1I1Z6F8_9BACT</name>
<dbReference type="Pfam" id="PF01903">
    <property type="entry name" value="CbiX"/>
    <property type="match status" value="1"/>
</dbReference>
<accession>A0A1I1Z6F8</accession>